<feature type="compositionally biased region" description="Acidic residues" evidence="1">
    <location>
        <begin position="172"/>
        <end position="194"/>
    </location>
</feature>
<protein>
    <submittedName>
        <fullName evidence="2">Uncharacterized protein</fullName>
    </submittedName>
</protein>
<evidence type="ECO:0000313" key="2">
    <source>
        <dbReference type="EMBL" id="KAF5542528.1"/>
    </source>
</evidence>
<feature type="compositionally biased region" description="Basic and acidic residues" evidence="1">
    <location>
        <begin position="151"/>
        <end position="164"/>
    </location>
</feature>
<organism evidence="2 3">
    <name type="scientific">Fusarium mexicanum</name>
    <dbReference type="NCBI Taxonomy" id="751941"/>
    <lineage>
        <taxon>Eukaryota</taxon>
        <taxon>Fungi</taxon>
        <taxon>Dikarya</taxon>
        <taxon>Ascomycota</taxon>
        <taxon>Pezizomycotina</taxon>
        <taxon>Sordariomycetes</taxon>
        <taxon>Hypocreomycetidae</taxon>
        <taxon>Hypocreales</taxon>
        <taxon>Nectriaceae</taxon>
        <taxon>Fusarium</taxon>
        <taxon>Fusarium fujikuroi species complex</taxon>
    </lineage>
</organism>
<feature type="compositionally biased region" description="Basic and acidic residues" evidence="1">
    <location>
        <begin position="27"/>
        <end position="55"/>
    </location>
</feature>
<feature type="compositionally biased region" description="Basic and acidic residues" evidence="1">
    <location>
        <begin position="195"/>
        <end position="204"/>
    </location>
</feature>
<proteinExistence type="predicted"/>
<dbReference type="EMBL" id="JAAOAM010000166">
    <property type="protein sequence ID" value="KAF5542528.1"/>
    <property type="molecule type" value="Genomic_DNA"/>
</dbReference>
<feature type="compositionally biased region" description="Low complexity" evidence="1">
    <location>
        <begin position="78"/>
        <end position="95"/>
    </location>
</feature>
<gene>
    <name evidence="2" type="ORF">FMEXI_7502</name>
</gene>
<comment type="caution">
    <text evidence="2">The sequence shown here is derived from an EMBL/GenBank/DDBJ whole genome shotgun (WGS) entry which is preliminary data.</text>
</comment>
<keyword evidence="3" id="KW-1185">Reference proteome</keyword>
<feature type="region of interest" description="Disordered" evidence="1">
    <location>
        <begin position="27"/>
        <end position="204"/>
    </location>
</feature>
<dbReference type="Proteomes" id="UP000522262">
    <property type="component" value="Unassembled WGS sequence"/>
</dbReference>
<name>A0A8H5MVS1_9HYPO</name>
<feature type="compositionally biased region" description="Basic and acidic residues" evidence="1">
    <location>
        <begin position="66"/>
        <end position="77"/>
    </location>
</feature>
<evidence type="ECO:0000256" key="1">
    <source>
        <dbReference type="SAM" id="MobiDB-lite"/>
    </source>
</evidence>
<dbReference type="AlphaFoldDB" id="A0A8H5MVS1"/>
<sequence>MPYVYKPWILKDLGVESWEQVRMMGEEGLREARRVREEERLRQKSEEKLKAEKGNSSKQHVSSETPVKEPGEKHDVLSGRSSSASFTSGGSFGTANAKSSSPLDGGQVSLKHKASAQSSPTSPTPTRSFTVGGRNKFLKPPNRASPLIERTYARTDPRLKENRLRKSTPMEETSEEETSEEETSEEETSEEETSEEKAPKEDGK</sequence>
<evidence type="ECO:0000313" key="3">
    <source>
        <dbReference type="Proteomes" id="UP000522262"/>
    </source>
</evidence>
<reference evidence="2 3" key="1">
    <citation type="submission" date="2020-05" db="EMBL/GenBank/DDBJ databases">
        <title>Identification and distribution of gene clusters putatively required for synthesis of sphingolipid metabolism inhibitors in phylogenetically diverse species of the filamentous fungus Fusarium.</title>
        <authorList>
            <person name="Kim H.-S."/>
            <person name="Busman M."/>
            <person name="Brown D.W."/>
            <person name="Divon H."/>
            <person name="Uhlig S."/>
            <person name="Proctor R.H."/>
        </authorList>
    </citation>
    <scope>NUCLEOTIDE SEQUENCE [LARGE SCALE GENOMIC DNA]</scope>
    <source>
        <strain evidence="2 3">NRRL 53147</strain>
    </source>
</reference>
<accession>A0A8H5MVS1</accession>
<feature type="compositionally biased region" description="Polar residues" evidence="1">
    <location>
        <begin position="56"/>
        <end position="65"/>
    </location>
</feature>